<dbReference type="EMBL" id="CAXAMM010024670">
    <property type="protein sequence ID" value="CAK9055789.1"/>
    <property type="molecule type" value="Genomic_DNA"/>
</dbReference>
<comment type="caution">
    <text evidence="1">The sequence shown here is derived from an EMBL/GenBank/DDBJ whole genome shotgun (WGS) entry which is preliminary data.</text>
</comment>
<gene>
    <name evidence="1" type="ORF">SCF082_LOCUS30125</name>
</gene>
<sequence length="569" mass="62912">EAVLTRAVQAAGGFALPPIELIPNQFVPTPVDLTDVAVLEHLEMLIREGWIGYIHFGTPCSSFSLARKDNGGPPPLRVLRVELDMCRFGSAHLKPTALLSNKMLRALGKRCDRDQRPHVHDPLIGTVIVDGVRMFKTRLAQVYPWQLCVEWAQLIVGEKGDPLSATYTMTVPSAHRKRPVGQSLPWKDNRQRDTGERAIAAGYQLKKAAVPPLLPCEFEPGEAVRFALNVDHPFSIAPDLEPDLQEALSFVVHQPEALVAHRLKRAALWEARARDLLPETERILASVPDPWLRQLLRGAPDGQPVILGSVTHIALWRELAAAAVSIDMALVDEMLTGMTIVGPIGTASRWPAFDKIQRPLPLDQLRRAALEEWKFLIREGPPRPIEEVNLIVLISHGLAEWCSPKVDNRSSSEPEILTKGTLNMSRSSAHATLAAKIATAPYVKAEASYLESQKEYQRAAAAWKAKEAEEQQSVDQLQGFVDQFRMSGIESKAATYAAEAESHAKRAEEAGRMARKYSTVAERITQAVPTIRKMEDMAAARATWVEQPLPQTEPHELVSVTIAPPLAEP</sequence>
<dbReference type="Proteomes" id="UP001642464">
    <property type="component" value="Unassembled WGS sequence"/>
</dbReference>
<reference evidence="1 2" key="1">
    <citation type="submission" date="2024-02" db="EMBL/GenBank/DDBJ databases">
        <authorList>
            <person name="Chen Y."/>
            <person name="Shah S."/>
            <person name="Dougan E. K."/>
            <person name="Thang M."/>
            <person name="Chan C."/>
        </authorList>
    </citation>
    <scope>NUCLEOTIDE SEQUENCE [LARGE SCALE GENOMIC DNA]</scope>
</reference>
<name>A0ABP0MYI2_9DINO</name>
<accession>A0ABP0MYI2</accession>
<feature type="non-terminal residue" evidence="1">
    <location>
        <position position="1"/>
    </location>
</feature>
<evidence type="ECO:0000313" key="2">
    <source>
        <dbReference type="Proteomes" id="UP001642464"/>
    </source>
</evidence>
<protein>
    <submittedName>
        <fullName evidence="1">Uncharacterized protein</fullName>
    </submittedName>
</protein>
<keyword evidence="2" id="KW-1185">Reference proteome</keyword>
<evidence type="ECO:0000313" key="1">
    <source>
        <dbReference type="EMBL" id="CAK9055789.1"/>
    </source>
</evidence>
<organism evidence="1 2">
    <name type="scientific">Durusdinium trenchii</name>
    <dbReference type="NCBI Taxonomy" id="1381693"/>
    <lineage>
        <taxon>Eukaryota</taxon>
        <taxon>Sar</taxon>
        <taxon>Alveolata</taxon>
        <taxon>Dinophyceae</taxon>
        <taxon>Suessiales</taxon>
        <taxon>Symbiodiniaceae</taxon>
        <taxon>Durusdinium</taxon>
    </lineage>
</organism>
<proteinExistence type="predicted"/>